<evidence type="ECO:0000313" key="2">
    <source>
        <dbReference type="Proteomes" id="UP000439752"/>
    </source>
</evidence>
<dbReference type="Proteomes" id="UP000439752">
    <property type="component" value="Unassembled WGS sequence"/>
</dbReference>
<dbReference type="RefSeq" id="WP_236550016.1">
    <property type="nucleotide sequence ID" value="NZ_LR732311.1"/>
</dbReference>
<dbReference type="EMBL" id="CABWKQ010000011">
    <property type="protein sequence ID" value="VWX34626.1"/>
    <property type="molecule type" value="Genomic_DNA"/>
</dbReference>
<sequence length="76" mass="8711">MRTAHVKSLFHLMDELDAALQTWGQPYQLWIELSQFDAGRDAIFVHTKNPNDNNFPHTVPSLAEPVGSLPNYLLYE</sequence>
<name>A0A653I6B5_9BACL</name>
<dbReference type="AlphaFoldDB" id="A0A653I6B5"/>
<protein>
    <submittedName>
        <fullName evidence="1">Uncharacterized protein</fullName>
    </submittedName>
</protein>
<reference evidence="1 2" key="1">
    <citation type="submission" date="2019-10" db="EMBL/GenBank/DDBJ databases">
        <authorList>
            <person name="Karimi E."/>
        </authorList>
    </citation>
    <scope>NUCLEOTIDE SEQUENCE [LARGE SCALE GENOMIC DNA]</scope>
    <source>
        <strain evidence="1">Exiguobacterium sp. 9Y</strain>
    </source>
</reference>
<keyword evidence="2" id="KW-1185">Reference proteome</keyword>
<accession>A0A653I6B5</accession>
<organism evidence="1 2">
    <name type="scientific">Exiguobacterium oxidotolerans</name>
    <dbReference type="NCBI Taxonomy" id="223958"/>
    <lineage>
        <taxon>Bacteria</taxon>
        <taxon>Bacillati</taxon>
        <taxon>Bacillota</taxon>
        <taxon>Bacilli</taxon>
        <taxon>Bacillales</taxon>
        <taxon>Bacillales Family XII. Incertae Sedis</taxon>
        <taxon>Exiguobacterium</taxon>
    </lineage>
</organism>
<evidence type="ECO:0000313" key="1">
    <source>
        <dbReference type="EMBL" id="VWX34626.1"/>
    </source>
</evidence>
<proteinExistence type="predicted"/>
<gene>
    <name evidence="1" type="ORF">EXIGUO9Y_190074</name>
</gene>